<feature type="transmembrane region" description="Helical" evidence="2">
    <location>
        <begin position="588"/>
        <end position="610"/>
    </location>
</feature>
<evidence type="ECO:0000313" key="3">
    <source>
        <dbReference type="EMBL" id="KAK7044467.1"/>
    </source>
</evidence>
<name>A0AAW0D058_9AGAR</name>
<organism evidence="3 4">
    <name type="scientific">Favolaschia claudopus</name>
    <dbReference type="NCBI Taxonomy" id="2862362"/>
    <lineage>
        <taxon>Eukaryota</taxon>
        <taxon>Fungi</taxon>
        <taxon>Dikarya</taxon>
        <taxon>Basidiomycota</taxon>
        <taxon>Agaricomycotina</taxon>
        <taxon>Agaricomycetes</taxon>
        <taxon>Agaricomycetidae</taxon>
        <taxon>Agaricales</taxon>
        <taxon>Marasmiineae</taxon>
        <taxon>Mycenaceae</taxon>
        <taxon>Favolaschia</taxon>
    </lineage>
</organism>
<evidence type="ECO:0000256" key="1">
    <source>
        <dbReference type="SAM" id="MobiDB-lite"/>
    </source>
</evidence>
<feature type="compositionally biased region" description="Polar residues" evidence="1">
    <location>
        <begin position="248"/>
        <end position="257"/>
    </location>
</feature>
<keyword evidence="2" id="KW-1133">Transmembrane helix</keyword>
<feature type="compositionally biased region" description="Acidic residues" evidence="1">
    <location>
        <begin position="276"/>
        <end position="287"/>
    </location>
</feature>
<proteinExistence type="predicted"/>
<keyword evidence="2" id="KW-0472">Membrane</keyword>
<feature type="compositionally biased region" description="Basic and acidic residues" evidence="1">
    <location>
        <begin position="288"/>
        <end position="297"/>
    </location>
</feature>
<feature type="transmembrane region" description="Helical" evidence="2">
    <location>
        <begin position="712"/>
        <end position="732"/>
    </location>
</feature>
<feature type="region of interest" description="Disordered" evidence="1">
    <location>
        <begin position="239"/>
        <end position="303"/>
    </location>
</feature>
<gene>
    <name evidence="3" type="ORF">R3P38DRAFT_3176722</name>
</gene>
<evidence type="ECO:0000256" key="2">
    <source>
        <dbReference type="SAM" id="Phobius"/>
    </source>
</evidence>
<keyword evidence="4" id="KW-1185">Reference proteome</keyword>
<feature type="transmembrane region" description="Helical" evidence="2">
    <location>
        <begin position="32"/>
        <end position="53"/>
    </location>
</feature>
<dbReference type="EMBL" id="JAWWNJ010000011">
    <property type="protein sequence ID" value="KAK7044467.1"/>
    <property type="molecule type" value="Genomic_DNA"/>
</dbReference>
<reference evidence="3 4" key="1">
    <citation type="journal article" date="2024" name="J Genomics">
        <title>Draft genome sequencing and assembly of Favolaschia claudopus CIRM-BRFM 2984 isolated from oak limbs.</title>
        <authorList>
            <person name="Navarro D."/>
            <person name="Drula E."/>
            <person name="Chaduli D."/>
            <person name="Cazenave R."/>
            <person name="Ahrendt S."/>
            <person name="Wang J."/>
            <person name="Lipzen A."/>
            <person name="Daum C."/>
            <person name="Barry K."/>
            <person name="Grigoriev I.V."/>
            <person name="Favel A."/>
            <person name="Rosso M.N."/>
            <person name="Martin F."/>
        </authorList>
    </citation>
    <scope>NUCLEOTIDE SEQUENCE [LARGE SCALE GENOMIC DNA]</scope>
    <source>
        <strain evidence="3 4">CIRM-BRFM 2984</strain>
    </source>
</reference>
<protein>
    <submittedName>
        <fullName evidence="3">Uncharacterized protein</fullName>
    </submittedName>
</protein>
<keyword evidence="2" id="KW-0812">Transmembrane</keyword>
<comment type="caution">
    <text evidence="3">The sequence shown here is derived from an EMBL/GenBank/DDBJ whole genome shotgun (WGS) entry which is preliminary data.</text>
</comment>
<accession>A0AAW0D058</accession>
<feature type="transmembrane region" description="Helical" evidence="2">
    <location>
        <begin position="659"/>
        <end position="678"/>
    </location>
</feature>
<dbReference type="AlphaFoldDB" id="A0AAW0D058"/>
<dbReference type="Proteomes" id="UP001362999">
    <property type="component" value="Unassembled WGS sequence"/>
</dbReference>
<evidence type="ECO:0000313" key="4">
    <source>
        <dbReference type="Proteomes" id="UP001362999"/>
    </source>
</evidence>
<feature type="compositionally biased region" description="Basic and acidic residues" evidence="1">
    <location>
        <begin position="259"/>
        <end position="275"/>
    </location>
</feature>
<sequence length="810" mass="91916">MSTPSKTAADYDHPGPLDPGVPARKRLSFCKLCLYTTLAIFSLALATFLYGAGKGILEFTRISHSKLYQNQTLEELGTSLGGVVRPLIDANQSFDIAVSIWVVRRSGGEGNESAEEWEETPVYSDIAFRGVHLRDKHKNADINYSLPVSIFDRLTIKETDLRASFVFIPTSPSPADHIHNFSSWRPPNMIVPPARAYPFPLGTADKGQPDVVDRALDSFAISIPLLEFYEYGSRCAKSGSDVDEELSSEGNKTVNSDSEVDKSNSDETEQIKDKDDDADDEEDEEEERNQVKEKEDTLGPADISDIVKYPEHALKRHPFIVTRTHIRAVDETHLFNRKLYNKEHNKLRASSCGQASSRDKSVTPELKLCKRQYQYNGHWETRFELRVPVSSEASEDTVMGDGKTRTEWAYAPYLSHTPTSAGAKDLLAVPVSRENCTFFADTPSLPVSESIDIHWRLSYTGRTPLKLVFGDALKKTTRVHYNASDFKKATAHASAEMMNSIAGHQFYENSHPRRRFVIGVLRECLSPAVDLLSTGYWYTRTTTVSLSISGTSFHIVNKLLFTLLSKQIEQKKELAESSKTKSDSDMHWVLGWVWDVVGMMMSLAVPFFMLKTIARLAFSFGFEKSNFPLRWLPFSVRRLNPTHMERADNRLDLRTSWRVKIGFCAILVALDYIFIHYYHTAPFGYLLISPTHPPPAEGDTTNVTLDTIFAQFYLYINMPLWITANLLQFILNYRSKIFGGSYKLFPLLRCVDSVLQASLFVPWIVGRYEMRPGLKLYEVVDWAFVAGRSYQAIVYPRWTEEMEERDKGSE</sequence>